<comment type="subunit">
    <text evidence="3">Homohexamer.</text>
</comment>
<comment type="similarity">
    <text evidence="9">Belongs to the LigK/PcmE family.</text>
</comment>
<organism evidence="12 13">
    <name type="scientific">Pseudomonas luteola</name>
    <dbReference type="NCBI Taxonomy" id="47886"/>
    <lineage>
        <taxon>Bacteria</taxon>
        <taxon>Pseudomonadati</taxon>
        <taxon>Pseudomonadota</taxon>
        <taxon>Gammaproteobacteria</taxon>
        <taxon>Pseudomonadales</taxon>
        <taxon>Pseudomonadaceae</taxon>
        <taxon>Pseudomonas</taxon>
    </lineage>
</organism>
<evidence type="ECO:0000313" key="14">
    <source>
        <dbReference type="Proteomes" id="UP000626180"/>
    </source>
</evidence>
<evidence type="ECO:0000256" key="3">
    <source>
        <dbReference type="ARBA" id="ARBA00011643"/>
    </source>
</evidence>
<evidence type="ECO:0000256" key="4">
    <source>
        <dbReference type="ARBA" id="ARBA00012213"/>
    </source>
</evidence>
<gene>
    <name evidence="12" type="primary">proA_2</name>
    <name evidence="11" type="ORF">IRZ65_08740</name>
    <name evidence="12" type="ORF">NCTC11842_02055</name>
</gene>
<dbReference type="FunFam" id="3.50.30.40:FF:000002">
    <property type="entry name" value="4-carboxy-4-hydroxy-2-oxoadipate aldolase/oxaloacetate decarboxylase"/>
    <property type="match status" value="1"/>
</dbReference>
<evidence type="ECO:0000256" key="9">
    <source>
        <dbReference type="ARBA" id="ARBA00061585"/>
    </source>
</evidence>
<dbReference type="Proteomes" id="UP000250443">
    <property type="component" value="Unassembled WGS sequence"/>
</dbReference>
<dbReference type="Proteomes" id="UP000626180">
    <property type="component" value="Unassembled WGS sequence"/>
</dbReference>
<evidence type="ECO:0000256" key="7">
    <source>
        <dbReference type="ARBA" id="ARBA00023239"/>
    </source>
</evidence>
<dbReference type="CDD" id="cd16841">
    <property type="entry name" value="RraA_family"/>
    <property type="match status" value="1"/>
</dbReference>
<comment type="cofactor">
    <cofactor evidence="2 10">
        <name>Mg(2+)</name>
        <dbReference type="ChEBI" id="CHEBI:18420"/>
    </cofactor>
</comment>
<dbReference type="SUPFAM" id="SSF89562">
    <property type="entry name" value="RraA-like"/>
    <property type="match status" value="1"/>
</dbReference>
<dbReference type="GO" id="GO:0047443">
    <property type="term" value="F:4-hydroxy-4-methyl-2-oxoglutarate aldolase activity"/>
    <property type="evidence" value="ECO:0007669"/>
    <property type="project" value="UniProtKB-EC"/>
</dbReference>
<dbReference type="GO" id="GO:0042537">
    <property type="term" value="P:benzene-containing compound metabolic process"/>
    <property type="evidence" value="ECO:0007669"/>
    <property type="project" value="UniProtKB-ARBA"/>
</dbReference>
<evidence type="ECO:0000256" key="5">
    <source>
        <dbReference type="ARBA" id="ARBA00022723"/>
    </source>
</evidence>
<keyword evidence="14" id="KW-1185">Reference proteome</keyword>
<dbReference type="PANTHER" id="PTHR33254:SF16">
    <property type="entry name" value="BLR3842 PROTEIN"/>
    <property type="match status" value="1"/>
</dbReference>
<dbReference type="GO" id="GO:0046872">
    <property type="term" value="F:metal ion binding"/>
    <property type="evidence" value="ECO:0007669"/>
    <property type="project" value="UniProtKB-KW"/>
</dbReference>
<reference evidence="11 14" key="2">
    <citation type="submission" date="2020-10" db="EMBL/GenBank/DDBJ databases">
        <title>Genome sequences of Pseudomonas isolates.</title>
        <authorList>
            <person name="Wessels L."/>
            <person name="Reich F."/>
            <person name="Hammerl J."/>
        </authorList>
    </citation>
    <scope>NUCLEOTIDE SEQUENCE [LARGE SCALE GENOMIC DNA]</scope>
    <source>
        <strain evidence="11 14">20-MO00624-0</strain>
    </source>
</reference>
<dbReference type="NCBIfam" id="NF006731">
    <property type="entry name" value="PRK09262.1"/>
    <property type="match status" value="1"/>
</dbReference>
<keyword evidence="5 10" id="KW-0479">Metal-binding</keyword>
<dbReference type="GO" id="GO:0072329">
    <property type="term" value="P:monocarboxylic acid catabolic process"/>
    <property type="evidence" value="ECO:0007669"/>
    <property type="project" value="UniProtKB-ARBA"/>
</dbReference>
<keyword evidence="6 10" id="KW-0460">Magnesium</keyword>
<accession>A0A2X2CDC4</accession>
<feature type="binding site" evidence="10">
    <location>
        <position position="123"/>
    </location>
    <ligand>
        <name>substrate</name>
    </ligand>
</feature>
<dbReference type="RefSeq" id="WP_010798215.1">
    <property type="nucleotide sequence ID" value="NZ_CP069262.1"/>
</dbReference>
<reference evidence="12 13" key="1">
    <citation type="submission" date="2018-06" db="EMBL/GenBank/DDBJ databases">
        <authorList>
            <consortium name="Pathogen Informatics"/>
            <person name="Doyle S."/>
        </authorList>
    </citation>
    <scope>NUCLEOTIDE SEQUENCE [LARGE SCALE GENOMIC DNA]</scope>
    <source>
        <strain evidence="12 13">NCTC11842</strain>
    </source>
</reference>
<evidence type="ECO:0000256" key="6">
    <source>
        <dbReference type="ARBA" id="ARBA00022842"/>
    </source>
</evidence>
<evidence type="ECO:0000313" key="12">
    <source>
        <dbReference type="EMBL" id="SPZ06137.1"/>
    </source>
</evidence>
<feature type="binding site" evidence="10">
    <location>
        <begin position="101"/>
        <end position="104"/>
    </location>
    <ligand>
        <name>substrate</name>
    </ligand>
</feature>
<dbReference type="EMBL" id="JADMCD010000003">
    <property type="protein sequence ID" value="MBF8640767.1"/>
    <property type="molecule type" value="Genomic_DNA"/>
</dbReference>
<dbReference type="InterPro" id="IPR014165">
    <property type="entry name" value="LigK_PcmE"/>
</dbReference>
<evidence type="ECO:0000256" key="10">
    <source>
        <dbReference type="PIRSR" id="PIRSR605493-1"/>
    </source>
</evidence>
<evidence type="ECO:0000313" key="13">
    <source>
        <dbReference type="Proteomes" id="UP000250443"/>
    </source>
</evidence>
<feature type="binding site" evidence="10">
    <location>
        <position position="124"/>
    </location>
    <ligand>
        <name>Mg(2+)</name>
        <dbReference type="ChEBI" id="CHEBI:18420"/>
    </ligand>
</feature>
<proteinExistence type="inferred from homology"/>
<comment type="catalytic activity">
    <reaction evidence="8">
        <text>2-hydroxy-4-oxobutane-1,2,4-tricarboxylate = oxaloacetate + pyruvate</text>
        <dbReference type="Rhea" id="RHEA:28935"/>
        <dbReference type="ChEBI" id="CHEBI:15361"/>
        <dbReference type="ChEBI" id="CHEBI:16452"/>
        <dbReference type="ChEBI" id="CHEBI:58075"/>
        <dbReference type="EC" id="4.1.3.17"/>
    </reaction>
</comment>
<comment type="catalytic activity">
    <reaction evidence="1">
        <text>4-hydroxy-4-methyl-2-oxoglutarate = 2 pyruvate</text>
        <dbReference type="Rhea" id="RHEA:22748"/>
        <dbReference type="ChEBI" id="CHEBI:15361"/>
        <dbReference type="ChEBI" id="CHEBI:58276"/>
        <dbReference type="EC" id="4.1.3.17"/>
    </reaction>
</comment>
<dbReference type="InterPro" id="IPR036704">
    <property type="entry name" value="RraA/RraA-like_sf"/>
</dbReference>
<evidence type="ECO:0000313" key="11">
    <source>
        <dbReference type="EMBL" id="MBF8640767.1"/>
    </source>
</evidence>
<dbReference type="PANTHER" id="PTHR33254">
    <property type="entry name" value="4-HYDROXY-4-METHYL-2-OXOGLUTARATE ALDOLASE 3-RELATED"/>
    <property type="match status" value="1"/>
</dbReference>
<keyword evidence="7 12" id="KW-0456">Lyase</keyword>
<dbReference type="NCBIfam" id="TIGR02798">
    <property type="entry name" value="ligK_PcmE"/>
    <property type="match status" value="1"/>
</dbReference>
<dbReference type="EC" id="4.1.3.17" evidence="4"/>
<dbReference type="InterPro" id="IPR005493">
    <property type="entry name" value="RraA/RraA-like"/>
</dbReference>
<protein>
    <recommendedName>
        <fullName evidence="4">4-hydroxy-4-methyl-2-oxoglutarate aldolase</fullName>
        <ecNumber evidence="4">4.1.3.17</ecNumber>
    </recommendedName>
</protein>
<dbReference type="AlphaFoldDB" id="A0A2X2CDC4"/>
<evidence type="ECO:0000256" key="2">
    <source>
        <dbReference type="ARBA" id="ARBA00001946"/>
    </source>
</evidence>
<sequence length="238" mass="25475">MSSLIGKNGVVVRTIARAEVGLVDELGQYGVATVHEAQGRKGLLAPDIRPIQQDYGISGSAVTVLVAPGDNWMFHVAVEQCQPGDILVVAPSSPCHDGYFGDLLATSLKARGVRGLVVDAGVRDSRTLREMGFAVWSKAVYAQGTVKETLGSVNIPVICAGQLINPGDVIVADDDGVVVVRRAEVQTVVEASRKRADAEEQKRIRLANGELGLDIYNMRPRLAEKGLRYVDSLDELEG</sequence>
<dbReference type="Gene3D" id="3.50.30.40">
    <property type="entry name" value="Ribonuclease E inhibitor RraA/RraA-like"/>
    <property type="match status" value="1"/>
</dbReference>
<name>A0A2X2CDC4_PSELU</name>
<dbReference type="GO" id="GO:0019336">
    <property type="term" value="P:phenol-containing compound catabolic process"/>
    <property type="evidence" value="ECO:0007669"/>
    <property type="project" value="UniProtKB-ARBA"/>
</dbReference>
<dbReference type="EMBL" id="UAUF01000011">
    <property type="protein sequence ID" value="SPZ06137.1"/>
    <property type="molecule type" value="Genomic_DNA"/>
</dbReference>
<dbReference type="Pfam" id="PF03737">
    <property type="entry name" value="RraA-like"/>
    <property type="match status" value="1"/>
</dbReference>
<evidence type="ECO:0000256" key="1">
    <source>
        <dbReference type="ARBA" id="ARBA00001342"/>
    </source>
</evidence>
<evidence type="ECO:0000256" key="8">
    <source>
        <dbReference type="ARBA" id="ARBA00051467"/>
    </source>
</evidence>